<protein>
    <submittedName>
        <fullName evidence="5">AMP-binding protein</fullName>
    </submittedName>
</protein>
<evidence type="ECO:0000259" key="3">
    <source>
        <dbReference type="Pfam" id="PF00501"/>
    </source>
</evidence>
<dbReference type="InterPro" id="IPR042099">
    <property type="entry name" value="ANL_N_sf"/>
</dbReference>
<dbReference type="AlphaFoldDB" id="A0A7X4KA50"/>
<dbReference type="InterPro" id="IPR045851">
    <property type="entry name" value="AMP-bd_C_sf"/>
</dbReference>
<dbReference type="Proteomes" id="UP000465810">
    <property type="component" value="Unassembled WGS sequence"/>
</dbReference>
<dbReference type="EMBL" id="WVTD01000027">
    <property type="protein sequence ID" value="MYM00089.1"/>
    <property type="molecule type" value="Genomic_DNA"/>
</dbReference>
<dbReference type="InterPro" id="IPR000873">
    <property type="entry name" value="AMP-dep_synth/lig_dom"/>
</dbReference>
<organism evidence="5 6">
    <name type="scientific">Novosphingobium silvae</name>
    <dbReference type="NCBI Taxonomy" id="2692619"/>
    <lineage>
        <taxon>Bacteria</taxon>
        <taxon>Pseudomonadati</taxon>
        <taxon>Pseudomonadota</taxon>
        <taxon>Alphaproteobacteria</taxon>
        <taxon>Sphingomonadales</taxon>
        <taxon>Sphingomonadaceae</taxon>
        <taxon>Novosphingobium</taxon>
    </lineage>
</organism>
<feature type="domain" description="AMP-dependent synthetase/ligase" evidence="3">
    <location>
        <begin position="45"/>
        <end position="403"/>
    </location>
</feature>
<dbReference type="PANTHER" id="PTHR43201:SF5">
    <property type="entry name" value="MEDIUM-CHAIN ACYL-COA LIGASE ACSF2, MITOCHONDRIAL"/>
    <property type="match status" value="1"/>
</dbReference>
<keyword evidence="6" id="KW-1185">Reference proteome</keyword>
<dbReference type="GO" id="GO:0006631">
    <property type="term" value="P:fatty acid metabolic process"/>
    <property type="evidence" value="ECO:0007669"/>
    <property type="project" value="TreeGrafter"/>
</dbReference>
<evidence type="ECO:0000313" key="5">
    <source>
        <dbReference type="EMBL" id="MYM00089.1"/>
    </source>
</evidence>
<reference evidence="5 6" key="1">
    <citation type="submission" date="2019-12" db="EMBL/GenBank/DDBJ databases">
        <authorList>
            <person name="Feng G."/>
            <person name="Zhu H."/>
        </authorList>
    </citation>
    <scope>NUCLEOTIDE SEQUENCE [LARGE SCALE GENOMIC DNA]</scope>
    <source>
        <strain evidence="5 6">FGD1</strain>
    </source>
</reference>
<proteinExistence type="inferred from homology"/>
<dbReference type="RefSeq" id="WP_160987360.1">
    <property type="nucleotide sequence ID" value="NZ_WVTD01000027.1"/>
</dbReference>
<dbReference type="SUPFAM" id="SSF56801">
    <property type="entry name" value="Acetyl-CoA synthetase-like"/>
    <property type="match status" value="1"/>
</dbReference>
<comment type="caution">
    <text evidence="5">The sequence shown here is derived from an EMBL/GenBank/DDBJ whole genome shotgun (WGS) entry which is preliminary data.</text>
</comment>
<keyword evidence="2" id="KW-0436">Ligase</keyword>
<accession>A0A7X4KA50</accession>
<dbReference type="Pfam" id="PF13193">
    <property type="entry name" value="AMP-binding_C"/>
    <property type="match status" value="1"/>
</dbReference>
<dbReference type="Gene3D" id="3.30.300.30">
    <property type="match status" value="1"/>
</dbReference>
<dbReference type="InterPro" id="IPR025110">
    <property type="entry name" value="AMP-bd_C"/>
</dbReference>
<evidence type="ECO:0000313" key="6">
    <source>
        <dbReference type="Proteomes" id="UP000465810"/>
    </source>
</evidence>
<comment type="similarity">
    <text evidence="1">Belongs to the ATP-dependent AMP-binding enzyme family.</text>
</comment>
<evidence type="ECO:0000256" key="2">
    <source>
        <dbReference type="ARBA" id="ARBA00022598"/>
    </source>
</evidence>
<feature type="domain" description="AMP-binding enzyme C-terminal" evidence="4">
    <location>
        <begin position="454"/>
        <end position="528"/>
    </location>
</feature>
<dbReference type="InterPro" id="IPR020845">
    <property type="entry name" value="AMP-binding_CS"/>
</dbReference>
<evidence type="ECO:0000259" key="4">
    <source>
        <dbReference type="Pfam" id="PF13193"/>
    </source>
</evidence>
<dbReference type="PANTHER" id="PTHR43201">
    <property type="entry name" value="ACYL-COA SYNTHETASE"/>
    <property type="match status" value="1"/>
</dbReference>
<name>A0A7X4KA50_9SPHN</name>
<dbReference type="GO" id="GO:0031956">
    <property type="term" value="F:medium-chain fatty acid-CoA ligase activity"/>
    <property type="evidence" value="ECO:0007669"/>
    <property type="project" value="TreeGrafter"/>
</dbReference>
<gene>
    <name evidence="5" type="ORF">GR702_20230</name>
</gene>
<dbReference type="PROSITE" id="PS00455">
    <property type="entry name" value="AMP_BINDING"/>
    <property type="match status" value="1"/>
</dbReference>
<sequence length="562" mass="59446">MTERKSPAWAWLEHEPGGLPRHLAAYAGTGAWDEHTIAEQAAALADADPGFVALYEGEHEVTRGQVVADAEALSAALHARGLRPGDVIAFQVPNWREAMVINLAAAMSGLVVNPIVPIYRDHEVSLMLADCGARAVFVPALFRRFDYAAMARRIAQALPDLDFVFTVRGEGDDDFAALVAEGRGLAFARPRVDPLGVKMVLYTSGTTGRPKGVLHSHVSIARILRESGAYWGLSAGEATLMPSPVTHVSGYANGLEAPFICGTRTVLMESWDAAEALSLVERHGAVGTVAATPFLVELAAAARLAGKRLPTLRFFACGGAAVPADLIPAANAAFDNARAFRVFGASEVPLVTFGWPEAEALAATTDGAIVDYDVRVVDDAGQDLPDGEEGEILARGPGMMLGYADEAQTREAITADGYFRTGDLGVRTREGALTITGRKKDLIIRGGENISAKEIEDVLHQHPQVREAAVVAMPHARLGEGVCAYVIVEGSPPAEALGAHVAGSGLARQKIPERFEFRADFPRTASGKVRKDLLRADVKALVEAEAQGASKRPAAEASSSAG</sequence>
<dbReference type="Gene3D" id="3.40.50.12780">
    <property type="entry name" value="N-terminal domain of ligase-like"/>
    <property type="match status" value="1"/>
</dbReference>
<dbReference type="Pfam" id="PF00501">
    <property type="entry name" value="AMP-binding"/>
    <property type="match status" value="1"/>
</dbReference>
<evidence type="ECO:0000256" key="1">
    <source>
        <dbReference type="ARBA" id="ARBA00006432"/>
    </source>
</evidence>